<evidence type="ECO:0000313" key="1">
    <source>
        <dbReference type="EMBL" id="AXY01561.1"/>
    </source>
</evidence>
<reference evidence="1 2" key="1">
    <citation type="submission" date="2018-08" db="EMBL/GenBank/DDBJ databases">
        <title>Genomic taxonomy of the Vibrionaceae family.</title>
        <authorList>
            <person name="Gomez-Gil B."/>
            <person name="Tanaka M."/>
            <person name="Sawabe T."/>
            <person name="Enciso-Ibarra K."/>
        </authorList>
    </citation>
    <scope>NUCLEOTIDE SEQUENCE [LARGE SCALE GENOMIC DNA]</scope>
    <source>
        <strain evidence="1 2">CAIM 1831</strain>
    </source>
</reference>
<dbReference type="EMBL" id="CP032093">
    <property type="protein sequence ID" value="AXY01561.1"/>
    <property type="molecule type" value="Genomic_DNA"/>
</dbReference>
<sequence length="210" mass="24198">MRSILEAMIETGQSDKIYDETILLVLDQATEAENVLDEDGEPVDCKIEGRDIRHDHILNDLEQKYGLDADRISVVFYNSYTDTPEALHDAIKRKLESLDAKYSDRIQQIQNGVSDLVEELNSKSFDEAKEQLLNIFKAWFKDAENFTSSVSPIFPFLKTEINGAKSVQHIRASVNRDGRYYNLNMYEILGHHAKAEINRNKRNFIKTSMH</sequence>
<name>A0ABN5PEE8_9VIBR</name>
<gene>
    <name evidence="1" type="ORF">D1115_10760</name>
</gene>
<protein>
    <submittedName>
        <fullName evidence="1">Uncharacterized protein</fullName>
    </submittedName>
</protein>
<proteinExistence type="predicted"/>
<organism evidence="1 2">
    <name type="scientific">Vibrio alfacsensis</name>
    <dbReference type="NCBI Taxonomy" id="1074311"/>
    <lineage>
        <taxon>Bacteria</taxon>
        <taxon>Pseudomonadati</taxon>
        <taxon>Pseudomonadota</taxon>
        <taxon>Gammaproteobacteria</taxon>
        <taxon>Vibrionales</taxon>
        <taxon>Vibrionaceae</taxon>
        <taxon>Vibrio</taxon>
    </lineage>
</organism>
<evidence type="ECO:0000313" key="2">
    <source>
        <dbReference type="Proteomes" id="UP000262832"/>
    </source>
</evidence>
<dbReference type="Proteomes" id="UP000262832">
    <property type="component" value="Chromosome I"/>
</dbReference>
<keyword evidence="2" id="KW-1185">Reference proteome</keyword>
<accession>A0ABN5PEE8</accession>